<accession>A0A074RW50</accession>
<proteinExistence type="predicted"/>
<keyword evidence="2" id="KW-1185">Reference proteome</keyword>
<comment type="caution">
    <text evidence="1">The sequence shown here is derived from an EMBL/GenBank/DDBJ whole genome shotgun (WGS) entry which is preliminary data.</text>
</comment>
<dbReference type="AlphaFoldDB" id="A0A074RW50"/>
<gene>
    <name evidence="1" type="ORF">V565_098160</name>
</gene>
<organism evidence="1 2">
    <name type="scientific">Rhizoctonia solani 123E</name>
    <dbReference type="NCBI Taxonomy" id="1423351"/>
    <lineage>
        <taxon>Eukaryota</taxon>
        <taxon>Fungi</taxon>
        <taxon>Dikarya</taxon>
        <taxon>Basidiomycota</taxon>
        <taxon>Agaricomycotina</taxon>
        <taxon>Agaricomycetes</taxon>
        <taxon>Cantharellales</taxon>
        <taxon>Ceratobasidiaceae</taxon>
        <taxon>Rhizoctonia</taxon>
    </lineage>
</organism>
<dbReference type="STRING" id="1423351.A0A074RW50"/>
<dbReference type="HOGENOM" id="CLU_1644678_0_0_1"/>
<name>A0A074RW50_9AGAM</name>
<sequence>MIEDSVFLLIEISSPREQGKLIPDAIVLEDLNSWAMHCSSIHEGSSEYYAGRVVDLLKQFANPMLAHMEKTMIVLDANLLKKYTTAGTLQSFEVELETKSRSDCLPFSAAPLLILNAGCTHNPWYPPAQVPGPVILALRHIVIPLNSETWKFSQCDTYMRP</sequence>
<reference evidence="1 2" key="1">
    <citation type="submission" date="2013-12" db="EMBL/GenBank/DDBJ databases">
        <authorList>
            <person name="Cubeta M."/>
            <person name="Pakala S."/>
            <person name="Fedorova N."/>
            <person name="Thomas E."/>
            <person name="Dean R."/>
            <person name="Jabaji S."/>
            <person name="Neate S."/>
            <person name="Toda T."/>
            <person name="Tavantzis S."/>
            <person name="Vilgalys R."/>
            <person name="Bharathan N."/>
            <person name="Pakala S."/>
            <person name="Losada L.S."/>
            <person name="Zafar N."/>
            <person name="Nierman W."/>
        </authorList>
    </citation>
    <scope>NUCLEOTIDE SEQUENCE [LARGE SCALE GENOMIC DNA]</scope>
    <source>
        <strain evidence="1 2">123E</strain>
    </source>
</reference>
<evidence type="ECO:0000313" key="1">
    <source>
        <dbReference type="EMBL" id="KEP49550.1"/>
    </source>
</evidence>
<dbReference type="EMBL" id="AZST01000351">
    <property type="protein sequence ID" value="KEP49550.1"/>
    <property type="molecule type" value="Genomic_DNA"/>
</dbReference>
<dbReference type="OrthoDB" id="58416at2759"/>
<dbReference type="Proteomes" id="UP000027456">
    <property type="component" value="Unassembled WGS sequence"/>
</dbReference>
<protein>
    <submittedName>
        <fullName evidence="1">Uncharacterized protein</fullName>
    </submittedName>
</protein>
<evidence type="ECO:0000313" key="2">
    <source>
        <dbReference type="Proteomes" id="UP000027456"/>
    </source>
</evidence>